<proteinExistence type="predicted"/>
<evidence type="ECO:0000259" key="1">
    <source>
        <dbReference type="Pfam" id="PF00691"/>
    </source>
</evidence>
<dbReference type="Proteomes" id="UP000319499">
    <property type="component" value="Unassembled WGS sequence"/>
</dbReference>
<reference evidence="2 3" key="1">
    <citation type="submission" date="2019-02" db="EMBL/GenBank/DDBJ databases">
        <title>Apibacter muscae sp. nov.: a novel member of the house fly microbiota.</title>
        <authorList>
            <person name="Park R."/>
        </authorList>
    </citation>
    <scope>NUCLEOTIDE SEQUENCE [LARGE SCALE GENOMIC DNA]</scope>
    <source>
        <strain evidence="2 3">AL1</strain>
    </source>
</reference>
<gene>
    <name evidence="2" type="ORF">ETU09_00400</name>
</gene>
<keyword evidence="3" id="KW-1185">Reference proteome</keyword>
<dbReference type="OrthoDB" id="9782229at2"/>
<sequence length="132" mass="15291">MGTEFQIWMMHAPRYQDLKKIMVTLKQRPFIRKKKSNGIIFSKNSYSLSSEAIENLKYAAIIINDTNNEFLIKGSAICTESKKIAKRRARNVRNELIKNGVKKNKLILKAFYSSDCKNTYVEKDVIIKLLNS</sequence>
<organism evidence="2 3">
    <name type="scientific">Apibacter muscae</name>
    <dbReference type="NCBI Taxonomy" id="2509004"/>
    <lineage>
        <taxon>Bacteria</taxon>
        <taxon>Pseudomonadati</taxon>
        <taxon>Bacteroidota</taxon>
        <taxon>Flavobacteriia</taxon>
        <taxon>Flavobacteriales</taxon>
        <taxon>Weeksellaceae</taxon>
        <taxon>Apibacter</taxon>
    </lineage>
</organism>
<dbReference type="Pfam" id="PF00691">
    <property type="entry name" value="OmpA"/>
    <property type="match status" value="1"/>
</dbReference>
<dbReference type="InterPro" id="IPR036737">
    <property type="entry name" value="OmpA-like_sf"/>
</dbReference>
<evidence type="ECO:0000313" key="2">
    <source>
        <dbReference type="EMBL" id="TWP30494.1"/>
    </source>
</evidence>
<dbReference type="SUPFAM" id="SSF103088">
    <property type="entry name" value="OmpA-like"/>
    <property type="match status" value="1"/>
</dbReference>
<dbReference type="Gene3D" id="3.30.1330.60">
    <property type="entry name" value="OmpA-like domain"/>
    <property type="match status" value="1"/>
</dbReference>
<protein>
    <recommendedName>
        <fullName evidence="1">OmpA-like domain-containing protein</fullName>
    </recommendedName>
</protein>
<comment type="caution">
    <text evidence="2">The sequence shown here is derived from an EMBL/GenBank/DDBJ whole genome shotgun (WGS) entry which is preliminary data.</text>
</comment>
<dbReference type="EMBL" id="SELH01000011">
    <property type="protein sequence ID" value="TWP30494.1"/>
    <property type="molecule type" value="Genomic_DNA"/>
</dbReference>
<accession>A0A563DL14</accession>
<dbReference type="InterPro" id="IPR006665">
    <property type="entry name" value="OmpA-like"/>
</dbReference>
<feature type="domain" description="OmpA-like" evidence="1">
    <location>
        <begin position="41"/>
        <end position="119"/>
    </location>
</feature>
<dbReference type="AlphaFoldDB" id="A0A563DL14"/>
<name>A0A563DL14_9FLAO</name>
<evidence type="ECO:0000313" key="3">
    <source>
        <dbReference type="Proteomes" id="UP000319499"/>
    </source>
</evidence>